<keyword evidence="3" id="KW-1185">Reference proteome</keyword>
<protein>
    <submittedName>
        <fullName evidence="2">Uncharacterized protein</fullName>
    </submittedName>
</protein>
<feature type="transmembrane region" description="Helical" evidence="1">
    <location>
        <begin position="30"/>
        <end position="48"/>
    </location>
</feature>
<comment type="caution">
    <text evidence="2">The sequence shown here is derived from an EMBL/GenBank/DDBJ whole genome shotgun (WGS) entry which is preliminary data.</text>
</comment>
<keyword evidence="1" id="KW-0812">Transmembrane</keyword>
<proteinExistence type="predicted"/>
<sequence length="55" mass="5827">MSKGLSLWFAVSSIVLLAAAAISISYNGFLAVGLGILSIFNIGWGFIIKAKRRPS</sequence>
<reference evidence="2 3" key="1">
    <citation type="journal article" date="2010" name="BMC Genomics">
        <title>Genome sequence of the pattern forming Paenibacillus vortex bacterium reveals potential for thriving in complex environments.</title>
        <authorList>
            <person name="Sirota-Madi A."/>
            <person name="Olender T."/>
            <person name="Helman Y."/>
            <person name="Ingham C."/>
            <person name="Brainis I."/>
            <person name="Roth D."/>
            <person name="Hagi E."/>
            <person name="Brodsky L."/>
            <person name="Leshkowitz D."/>
            <person name="Galatenko V."/>
            <person name="Nikolaev V."/>
            <person name="Mugasimangalam R.C."/>
            <person name="Bransburg-Zabary S."/>
            <person name="Gutnick D.L."/>
            <person name="Lancet D."/>
            <person name="Ben-Jacob E."/>
        </authorList>
    </citation>
    <scope>NUCLEOTIDE SEQUENCE [LARGE SCALE GENOMIC DNA]</scope>
    <source>
        <strain evidence="2 3">V453</strain>
    </source>
</reference>
<accession>A0A2R9SMF0</accession>
<evidence type="ECO:0000313" key="2">
    <source>
        <dbReference type="EMBL" id="EFU38554.1"/>
    </source>
</evidence>
<evidence type="ECO:0000313" key="3">
    <source>
        <dbReference type="Proteomes" id="UP000003094"/>
    </source>
</evidence>
<dbReference type="AlphaFoldDB" id="A0A2R9SMF0"/>
<evidence type="ECO:0000256" key="1">
    <source>
        <dbReference type="SAM" id="Phobius"/>
    </source>
</evidence>
<gene>
    <name evidence="2" type="ORF">PVOR_29619</name>
</gene>
<dbReference type="KEGG" id="pvo:PVOR_29619"/>
<name>A0A2R9SMF0_9BACL</name>
<dbReference type="GeneID" id="97553402"/>
<keyword evidence="1" id="KW-0472">Membrane</keyword>
<dbReference type="EMBL" id="ADHJ01000050">
    <property type="protein sequence ID" value="EFU38554.1"/>
    <property type="molecule type" value="Genomic_DNA"/>
</dbReference>
<keyword evidence="1" id="KW-1133">Transmembrane helix</keyword>
<dbReference type="RefSeq" id="WP_006212630.1">
    <property type="nucleotide sequence ID" value="NZ_ADHJ01000050.1"/>
</dbReference>
<organism evidence="2 3">
    <name type="scientific">Paenibacillus vortex V453</name>
    <dbReference type="NCBI Taxonomy" id="715225"/>
    <lineage>
        <taxon>Bacteria</taxon>
        <taxon>Bacillati</taxon>
        <taxon>Bacillota</taxon>
        <taxon>Bacilli</taxon>
        <taxon>Bacillales</taxon>
        <taxon>Paenibacillaceae</taxon>
        <taxon>Paenibacillus</taxon>
    </lineage>
</organism>
<dbReference type="Proteomes" id="UP000003094">
    <property type="component" value="Unassembled WGS sequence"/>
</dbReference>